<accession>A0ABN8SSM8</accession>
<evidence type="ECO:0000313" key="1">
    <source>
        <dbReference type="EMBL" id="CAH3193300.1"/>
    </source>
</evidence>
<comment type="caution">
    <text evidence="1">The sequence shown here is derived from an EMBL/GenBank/DDBJ whole genome shotgun (WGS) entry which is preliminary data.</text>
</comment>
<gene>
    <name evidence="1" type="ORF">PEVE_00025594</name>
</gene>
<dbReference type="PANTHER" id="PTHR47018:SF2">
    <property type="entry name" value="TESMIN_TSO1-LIKE CXC DOMAIN-CONTAINING PROTEIN"/>
    <property type="match status" value="1"/>
</dbReference>
<reference evidence="1 2" key="1">
    <citation type="submission" date="2022-05" db="EMBL/GenBank/DDBJ databases">
        <authorList>
            <consortium name="Genoscope - CEA"/>
            <person name="William W."/>
        </authorList>
    </citation>
    <scope>NUCLEOTIDE SEQUENCE [LARGE SCALE GENOMIC DNA]</scope>
</reference>
<dbReference type="Proteomes" id="UP001159427">
    <property type="component" value="Unassembled WGS sequence"/>
</dbReference>
<dbReference type="EMBL" id="CALNXI010003447">
    <property type="protein sequence ID" value="CAH3193300.1"/>
    <property type="molecule type" value="Genomic_DNA"/>
</dbReference>
<evidence type="ECO:0000313" key="2">
    <source>
        <dbReference type="Proteomes" id="UP001159427"/>
    </source>
</evidence>
<dbReference type="PANTHER" id="PTHR47018">
    <property type="entry name" value="CXC DOMAIN-CONTAINING PROTEIN-RELATED"/>
    <property type="match status" value="1"/>
</dbReference>
<protein>
    <submittedName>
        <fullName evidence="1">Uncharacterized protein</fullName>
    </submittedName>
</protein>
<sequence>MELDWNLCVICQRKTSEALKCPLENPVKKGNKKDANTNFLNHVKQFQDIDSLPVIVKFGCAETAENWEFHRASWHKSCYAKFSSCKLERAKLKRKRGSDSTETSSRGKRQRLNSEVCFLCEKGAREDDVDLRQVSTFETDANIRTIITELNDSRLLVRIVGGDLIAIGAKYHLKCLIELKNRYRSHVRKSNKDKQNIDENVCNSRVFLELASYVKKEVNSGKLMFKLSELHSLYESRLEDLGNAKSVNKTRLKERLLEHFKEAQEQFDGRNTFLVFKEGMRNMIQDALKKRDFSEDALILARAASIIRKDIFNHEGILFNGSFPEKCQDTSLPSSLQTLISLILNGSNLKNQEKQESQACLTISQAIVFNAKKRSTADPEAKPRHSLEREPPLPVYIGLNIHSLTRSKHLINQLHQLGICISYERVLQLEVWIAKAICIRFDEDGVVSPVCLHRGLFTVGALDNLDHNPSSTTSQSSFHGTGITLLFFALDHVNYARWLPVHIRDMKSLPRPIKEEFEIQGNWVISKTANTFSGIPFDQAHEQENRNVKGSGDCIGLTENPVAFKRWMLSGPELSRLRKHKERRLKLLKIMSLFGQLYISMQSREGDLEEFFSHEVQSFPPSLSEFGKLYLPGTKSELMKCLEPLHESTPPETFSCKVLDGAVIVHCLSIAGITTFKEYAEKAFIPRLQSHLQGTERLDVVWDTYRPESLKESTRQKRGKGVRRKVSGETKLPRNWSDFLHDSSNKKELFDFLTYKVANFVFPEGKAVYITSEESVLTVCSPSPMQNCNHEEADTRIVVHVLHALQQGLTTVQVRTVDTDVVVVLIGVFHKLLLSQPKADIWVAFGVGKNYRHYSINALSTSLGTKRSQALPMLHAISGCDTTSAFWGKGKKSF</sequence>
<feature type="non-terminal residue" evidence="1">
    <location>
        <position position="894"/>
    </location>
</feature>
<name>A0ABN8SSM8_9CNID</name>
<organism evidence="1 2">
    <name type="scientific">Porites evermanni</name>
    <dbReference type="NCBI Taxonomy" id="104178"/>
    <lineage>
        <taxon>Eukaryota</taxon>
        <taxon>Metazoa</taxon>
        <taxon>Cnidaria</taxon>
        <taxon>Anthozoa</taxon>
        <taxon>Hexacorallia</taxon>
        <taxon>Scleractinia</taxon>
        <taxon>Fungiina</taxon>
        <taxon>Poritidae</taxon>
        <taxon>Porites</taxon>
    </lineage>
</organism>
<proteinExistence type="predicted"/>
<keyword evidence="2" id="KW-1185">Reference proteome</keyword>